<dbReference type="InterPro" id="IPR036894">
    <property type="entry name" value="YbaB-like_sf"/>
</dbReference>
<organism evidence="4 5">
    <name type="scientific">Desulfomicrobium orale DSM 12838</name>
    <dbReference type="NCBI Taxonomy" id="888061"/>
    <lineage>
        <taxon>Bacteria</taxon>
        <taxon>Pseudomonadati</taxon>
        <taxon>Thermodesulfobacteriota</taxon>
        <taxon>Desulfovibrionia</taxon>
        <taxon>Desulfovibrionales</taxon>
        <taxon>Desulfomicrobiaceae</taxon>
        <taxon>Desulfomicrobium</taxon>
    </lineage>
</organism>
<dbReference type="GO" id="GO:0043590">
    <property type="term" value="C:bacterial nucleoid"/>
    <property type="evidence" value="ECO:0007669"/>
    <property type="project" value="UniProtKB-UniRule"/>
</dbReference>
<dbReference type="KEGG" id="doa:AXF15_09090"/>
<dbReference type="GO" id="GO:0005829">
    <property type="term" value="C:cytosol"/>
    <property type="evidence" value="ECO:0007669"/>
    <property type="project" value="TreeGrafter"/>
</dbReference>
<dbReference type="OrthoDB" id="9803080at2"/>
<comment type="subcellular location">
    <subcellularLocation>
        <location evidence="2">Cytoplasm</location>
        <location evidence="2">Nucleoid</location>
    </subcellularLocation>
</comment>
<evidence type="ECO:0000313" key="4">
    <source>
        <dbReference type="EMBL" id="AMD93241.1"/>
    </source>
</evidence>
<dbReference type="EMBL" id="CP014230">
    <property type="protein sequence ID" value="AMD93241.1"/>
    <property type="molecule type" value="Genomic_DNA"/>
</dbReference>
<dbReference type="Proteomes" id="UP000063964">
    <property type="component" value="Chromosome"/>
</dbReference>
<dbReference type="SUPFAM" id="SSF82607">
    <property type="entry name" value="YbaB-like"/>
    <property type="match status" value="1"/>
</dbReference>
<keyword evidence="5" id="KW-1185">Reference proteome</keyword>
<dbReference type="PANTHER" id="PTHR33449:SF1">
    <property type="entry name" value="NUCLEOID-ASSOCIATED PROTEIN YBAB"/>
    <property type="match status" value="1"/>
</dbReference>
<dbReference type="InterPro" id="IPR004401">
    <property type="entry name" value="YbaB/EbfC"/>
</dbReference>
<dbReference type="GO" id="GO:0003677">
    <property type="term" value="F:DNA binding"/>
    <property type="evidence" value="ECO:0007669"/>
    <property type="project" value="UniProtKB-UniRule"/>
</dbReference>
<keyword evidence="1 2" id="KW-0238">DNA-binding</keyword>
<keyword evidence="3" id="KW-0175">Coiled coil</keyword>
<dbReference type="HAMAP" id="MF_00274">
    <property type="entry name" value="DNA_YbaB_EbfC"/>
    <property type="match status" value="1"/>
</dbReference>
<comment type="subunit">
    <text evidence="2">Homodimer.</text>
</comment>
<dbReference type="Pfam" id="PF02575">
    <property type="entry name" value="YbaB_DNA_bd"/>
    <property type="match status" value="1"/>
</dbReference>
<evidence type="ECO:0000313" key="5">
    <source>
        <dbReference type="Proteomes" id="UP000063964"/>
    </source>
</evidence>
<reference evidence="5" key="1">
    <citation type="submission" date="2016-02" db="EMBL/GenBank/DDBJ databases">
        <authorList>
            <person name="Holder M.E."/>
            <person name="Ajami N.J."/>
            <person name="Petrosino J.F."/>
        </authorList>
    </citation>
    <scope>NUCLEOTIDE SEQUENCE [LARGE SCALE GENOMIC DNA]</scope>
    <source>
        <strain evidence="5">DSM 12838</strain>
    </source>
</reference>
<sequence>MNELIRQAQMMQKKMLKTQEEMAKKEVETSVGGGMVTVRANCAGEILSVKIDPVVLEDVDMLQDLVLSAVNEVIKKGKDLMQGEMAQITGGMKIPGLF</sequence>
<evidence type="ECO:0000256" key="2">
    <source>
        <dbReference type="HAMAP-Rule" id="MF_00274"/>
    </source>
</evidence>
<comment type="similarity">
    <text evidence="2">Belongs to the YbaB/EbfC family.</text>
</comment>
<comment type="function">
    <text evidence="2">Binds to DNA and alters its conformation. May be involved in regulation of gene expression, nucleoid organization and DNA protection.</text>
</comment>
<protein>
    <recommendedName>
        <fullName evidence="2">Nucleoid-associated protein AXF15_09090</fullName>
    </recommendedName>
</protein>
<dbReference type="STRING" id="888061.AXF15_09090"/>
<name>A0A120KN72_9BACT</name>
<dbReference type="Gene3D" id="3.30.1310.10">
    <property type="entry name" value="Nucleoid-associated protein YbaB-like domain"/>
    <property type="match status" value="1"/>
</dbReference>
<dbReference type="AlphaFoldDB" id="A0A120KN72"/>
<proteinExistence type="inferred from homology"/>
<dbReference type="NCBIfam" id="TIGR00103">
    <property type="entry name" value="DNA_YbaB_EbfC"/>
    <property type="match status" value="1"/>
</dbReference>
<keyword evidence="2" id="KW-0963">Cytoplasm</keyword>
<gene>
    <name evidence="4" type="ORF">AXF15_09090</name>
</gene>
<accession>A0A120KN72</accession>
<dbReference type="PIRSF" id="PIRSF004555">
    <property type="entry name" value="UCP004555"/>
    <property type="match status" value="1"/>
</dbReference>
<evidence type="ECO:0000256" key="1">
    <source>
        <dbReference type="ARBA" id="ARBA00023125"/>
    </source>
</evidence>
<evidence type="ECO:0000256" key="3">
    <source>
        <dbReference type="SAM" id="Coils"/>
    </source>
</evidence>
<dbReference type="RefSeq" id="WP_066606330.1">
    <property type="nucleotide sequence ID" value="NZ_CP014230.1"/>
</dbReference>
<dbReference type="PANTHER" id="PTHR33449">
    <property type="entry name" value="NUCLEOID-ASSOCIATED PROTEIN YBAB"/>
    <property type="match status" value="1"/>
</dbReference>
<feature type="coiled-coil region" evidence="3">
    <location>
        <begin position="1"/>
        <end position="28"/>
    </location>
</feature>